<feature type="repeat" description="PPR" evidence="2">
    <location>
        <begin position="237"/>
        <end position="271"/>
    </location>
</feature>
<dbReference type="FunFam" id="1.25.40.10:FF:000558">
    <property type="entry name" value="Pentatricopeptide repeat-containing protein At5g39710"/>
    <property type="match status" value="1"/>
</dbReference>
<feature type="repeat" description="PPR" evidence="2">
    <location>
        <begin position="377"/>
        <end position="411"/>
    </location>
</feature>
<organism evidence="3 4">
    <name type="scientific">Cinnamomum micranthum f. kanehirae</name>
    <dbReference type="NCBI Taxonomy" id="337451"/>
    <lineage>
        <taxon>Eukaryota</taxon>
        <taxon>Viridiplantae</taxon>
        <taxon>Streptophyta</taxon>
        <taxon>Embryophyta</taxon>
        <taxon>Tracheophyta</taxon>
        <taxon>Spermatophyta</taxon>
        <taxon>Magnoliopsida</taxon>
        <taxon>Magnoliidae</taxon>
        <taxon>Laurales</taxon>
        <taxon>Lauraceae</taxon>
        <taxon>Cinnamomum</taxon>
    </lineage>
</organism>
<dbReference type="Gene3D" id="1.25.40.10">
    <property type="entry name" value="Tetratricopeptide repeat domain"/>
    <property type="match status" value="7"/>
</dbReference>
<proteinExistence type="predicted"/>
<comment type="caution">
    <text evidence="3">The sequence shown here is derived from an EMBL/GenBank/DDBJ whole genome shotgun (WGS) entry which is preliminary data.</text>
</comment>
<evidence type="ECO:0000256" key="1">
    <source>
        <dbReference type="ARBA" id="ARBA00022737"/>
    </source>
</evidence>
<evidence type="ECO:0000256" key="2">
    <source>
        <dbReference type="PROSITE-ProRule" id="PRU00708"/>
    </source>
</evidence>
<reference evidence="3 4" key="1">
    <citation type="journal article" date="2019" name="Nat. Plants">
        <title>Stout camphor tree genome fills gaps in understanding of flowering plant genome evolution.</title>
        <authorList>
            <person name="Chaw S.M."/>
            <person name="Liu Y.C."/>
            <person name="Wu Y.W."/>
            <person name="Wang H.Y."/>
            <person name="Lin C.I."/>
            <person name="Wu C.S."/>
            <person name="Ke H.M."/>
            <person name="Chang L.Y."/>
            <person name="Hsu C.Y."/>
            <person name="Yang H.T."/>
            <person name="Sudianto E."/>
            <person name="Hsu M.H."/>
            <person name="Wu K.P."/>
            <person name="Wang L.N."/>
            <person name="Leebens-Mack J.H."/>
            <person name="Tsai I.J."/>
        </authorList>
    </citation>
    <scope>NUCLEOTIDE SEQUENCE [LARGE SCALE GENOMIC DNA]</scope>
    <source>
        <strain evidence="4">cv. Chaw 1501</strain>
        <tissue evidence="3">Young leaves</tissue>
    </source>
</reference>
<dbReference type="Pfam" id="PF13041">
    <property type="entry name" value="PPR_2"/>
    <property type="match status" value="6"/>
</dbReference>
<feature type="repeat" description="PPR" evidence="2">
    <location>
        <begin position="482"/>
        <end position="516"/>
    </location>
</feature>
<dbReference type="PROSITE" id="PS51375">
    <property type="entry name" value="PPR"/>
    <property type="match status" value="15"/>
</dbReference>
<gene>
    <name evidence="3" type="ORF">CKAN_00831300</name>
</gene>
<dbReference type="PANTHER" id="PTHR47934:SF6">
    <property type="entry name" value="MITOCHONDRIAL GROUP I INTRON SPLICING FACTOR CCM1-RELATED"/>
    <property type="match status" value="1"/>
</dbReference>
<feature type="repeat" description="PPR" evidence="2">
    <location>
        <begin position="272"/>
        <end position="306"/>
    </location>
</feature>
<sequence length="1036" mass="115936">MLVFMRQIRHHIMHRRNSSQVSSFFSSPNPRKPLRSFSLFTKPSPLPSSMIMWFTSFICLIRFRFSTEAKSHQSVEDLDMERISRIVANELWDDPTIKSLFNSVLAPVMASRVLFSLRKDAPLALKFFNWAKNQMGCVHTTEAHCILVHILFRARMYFHAQSVCNSGFGVFDALFGVLIELDLLDEASDCFSKMRKFKIFTKARSCNALLHRLSKSGRGDMSKKLFKDMVAANIAPSVFTFNIMIDFVCKEGDLKTARGLFSQMKDMGCEPDVVTYNSLIDGHGKCGQLEEAECLLEEMKEAGCNPDVITYNVLINCFCKFEQLPKALAYLSEMKRSGVKTNVVTYSTFIDAFCKEGMMQEAIKFFVDMRVVGLTPNEFTYTSLIDGNCKAGNISEALKLVDEMTQAGVSLNIVTYTALVDGLCKEGKVEEAEVVFRAMVKAGVTANQLLLTALLHGFFKNRQTEKATNLWNEMREKDIKFDLSLYGTIIWGLCDQGQLEEAKLLISEMTKCGLKFNHVIYTSLMDAYFKAGKACEALVLFHEMIDSGIVPTVVTYCALVDGLCKAGSMEEAIYHFDRMKAMSLQPNVLAYTALIDGLCKNSCLEGAKKLFNEMLEKGMSPDRVAYTSLMDGNLKHGNLQEAFNLRDKMIENGIELDLHAYTSLIWGLCNCGQVQQARNLLDEMIGNGVLPDEAVYNCLIRKYCDLGIMDEVFELQNDMRQRGLITRSAALACIGSIFTRIQDMQATIVSVLPALFANRTVFNGGLPLPTAHFYNMRSSNGHTSCKGTPFKARTNSSAWLCNPMHAMHMIYARGFTAVHLFMHTALKLRAPHQQVIHTKKEAIPGVYLHSWRGLDRCSPEGEMVASDGTAVGVRLQQRAQFMIHSSHPQTWDSPNITPDLMGLRSSEWTGPLNRESKILFNIKLLNFEPLIKGLKASDWLQTAYLGRSHLDILIPPTVPLSLGVKATLGGAHGTPHIASGAWVKPELALILAESGLIKDGLLYEIELLVSGVLFHHCFFRQSPEIGFVPSLHQALF</sequence>
<dbReference type="Proteomes" id="UP000283530">
    <property type="component" value="Unassembled WGS sequence"/>
</dbReference>
<dbReference type="STRING" id="337451.A0A3S3Q5I8"/>
<name>A0A3S3Q5I8_9MAGN</name>
<dbReference type="GO" id="GO:0003729">
    <property type="term" value="F:mRNA binding"/>
    <property type="evidence" value="ECO:0007669"/>
    <property type="project" value="TreeGrafter"/>
</dbReference>
<feature type="repeat" description="PPR" evidence="2">
    <location>
        <begin position="342"/>
        <end position="376"/>
    </location>
</feature>
<dbReference type="NCBIfam" id="TIGR00756">
    <property type="entry name" value="PPR"/>
    <property type="match status" value="14"/>
</dbReference>
<feature type="repeat" description="PPR" evidence="2">
    <location>
        <begin position="657"/>
        <end position="691"/>
    </location>
</feature>
<feature type="repeat" description="PPR" evidence="2">
    <location>
        <begin position="517"/>
        <end position="551"/>
    </location>
</feature>
<keyword evidence="1" id="KW-0677">Repeat</keyword>
<keyword evidence="4" id="KW-1185">Reference proteome</keyword>
<dbReference type="InterPro" id="IPR051114">
    <property type="entry name" value="Mito_RNA_Proc_CCM1"/>
</dbReference>
<dbReference type="AlphaFoldDB" id="A0A3S3Q5I8"/>
<dbReference type="SUPFAM" id="SSF81901">
    <property type="entry name" value="HCP-like"/>
    <property type="match status" value="1"/>
</dbReference>
<feature type="repeat" description="PPR" evidence="2">
    <location>
        <begin position="202"/>
        <end position="236"/>
    </location>
</feature>
<protein>
    <submittedName>
        <fullName evidence="3">Putative pentatricopeptide repeat-containing protein</fullName>
    </submittedName>
</protein>
<feature type="repeat" description="PPR" evidence="2">
    <location>
        <begin position="447"/>
        <end position="481"/>
    </location>
</feature>
<feature type="repeat" description="PPR" evidence="2">
    <location>
        <begin position="412"/>
        <end position="446"/>
    </location>
</feature>
<dbReference type="InterPro" id="IPR011990">
    <property type="entry name" value="TPR-like_helical_dom_sf"/>
</dbReference>
<dbReference type="InterPro" id="IPR002885">
    <property type="entry name" value="PPR_rpt"/>
</dbReference>
<dbReference type="PANTHER" id="PTHR47934">
    <property type="entry name" value="PENTATRICOPEPTIDE REPEAT-CONTAINING PROTEIN PET309, MITOCHONDRIAL"/>
    <property type="match status" value="1"/>
</dbReference>
<dbReference type="GO" id="GO:0007005">
    <property type="term" value="P:mitochondrion organization"/>
    <property type="evidence" value="ECO:0007669"/>
    <property type="project" value="TreeGrafter"/>
</dbReference>
<feature type="repeat" description="PPR" evidence="2">
    <location>
        <begin position="692"/>
        <end position="726"/>
    </location>
</feature>
<feature type="repeat" description="PPR" evidence="2">
    <location>
        <begin position="552"/>
        <end position="586"/>
    </location>
</feature>
<accession>A0A3S3Q5I8</accession>
<evidence type="ECO:0000313" key="4">
    <source>
        <dbReference type="Proteomes" id="UP000283530"/>
    </source>
</evidence>
<dbReference type="EMBL" id="QPKB01000003">
    <property type="protein sequence ID" value="RWR79720.1"/>
    <property type="molecule type" value="Genomic_DNA"/>
</dbReference>
<evidence type="ECO:0000313" key="3">
    <source>
        <dbReference type="EMBL" id="RWR79720.1"/>
    </source>
</evidence>
<feature type="repeat" description="PPR" evidence="2">
    <location>
        <begin position="587"/>
        <end position="621"/>
    </location>
</feature>
<dbReference type="GO" id="GO:0005739">
    <property type="term" value="C:mitochondrion"/>
    <property type="evidence" value="ECO:0007669"/>
    <property type="project" value="TreeGrafter"/>
</dbReference>
<dbReference type="Pfam" id="PF01535">
    <property type="entry name" value="PPR"/>
    <property type="match status" value="2"/>
</dbReference>
<feature type="repeat" description="PPR" evidence="2">
    <location>
        <begin position="307"/>
        <end position="341"/>
    </location>
</feature>
<dbReference type="Pfam" id="PF12854">
    <property type="entry name" value="PPR_1"/>
    <property type="match status" value="1"/>
</dbReference>
<dbReference type="OrthoDB" id="185373at2759"/>
<dbReference type="GO" id="GO:0006396">
    <property type="term" value="P:RNA processing"/>
    <property type="evidence" value="ECO:0007669"/>
    <property type="project" value="TreeGrafter"/>
</dbReference>
<feature type="repeat" description="PPR" evidence="2">
    <location>
        <begin position="622"/>
        <end position="656"/>
    </location>
</feature>